<dbReference type="InterPro" id="IPR050300">
    <property type="entry name" value="GDXG_lipolytic_enzyme"/>
</dbReference>
<gene>
    <name evidence="5" type="ORF">A9K55_008589</name>
</gene>
<evidence type="ECO:0000256" key="3">
    <source>
        <dbReference type="SAM" id="Phobius"/>
    </source>
</evidence>
<accession>A0A2H4SGK3</accession>
<dbReference type="VEuPathDB" id="FungiDB:CCM_00882"/>
<name>A0A2H4SGK3_CORMI</name>
<keyword evidence="3" id="KW-1133">Transmembrane helix</keyword>
<dbReference type="Proteomes" id="UP000323067">
    <property type="component" value="Chromosome vii"/>
</dbReference>
<dbReference type="PANTHER" id="PTHR48081:SF21">
    <property type="entry name" value="LIPASE_THIOESTERASE FAMILY PROTEIN (AFU_ORTHOLOGUE AFUA_8G02590)"/>
    <property type="match status" value="1"/>
</dbReference>
<evidence type="ECO:0000313" key="5">
    <source>
        <dbReference type="EMBL" id="ATY62231.1"/>
    </source>
</evidence>
<dbReference type="GO" id="GO:0016787">
    <property type="term" value="F:hydrolase activity"/>
    <property type="evidence" value="ECO:0007669"/>
    <property type="project" value="UniProtKB-KW"/>
</dbReference>
<evidence type="ECO:0000259" key="4">
    <source>
        <dbReference type="Pfam" id="PF07859"/>
    </source>
</evidence>
<dbReference type="VEuPathDB" id="FungiDB:A9K55_008589"/>
<dbReference type="Pfam" id="PF07859">
    <property type="entry name" value="Abhydrolase_3"/>
    <property type="match status" value="1"/>
</dbReference>
<keyword evidence="3" id="KW-0472">Membrane</keyword>
<protein>
    <submittedName>
        <fullName evidence="5">Lipase thioesterase</fullName>
    </submittedName>
</protein>
<feature type="region of interest" description="Disordered" evidence="2">
    <location>
        <begin position="1"/>
        <end position="23"/>
    </location>
</feature>
<proteinExistence type="predicted"/>
<dbReference type="EMBL" id="CP023324">
    <property type="protein sequence ID" value="ATY62231.1"/>
    <property type="molecule type" value="Genomic_DNA"/>
</dbReference>
<evidence type="ECO:0000313" key="6">
    <source>
        <dbReference type="Proteomes" id="UP000323067"/>
    </source>
</evidence>
<reference evidence="5 6" key="1">
    <citation type="journal article" date="2017" name="BMC Genomics">
        <title>Chromosome level assembly and secondary metabolite potential of the parasitic fungus Cordyceps militaris.</title>
        <authorList>
            <person name="Kramer G.J."/>
            <person name="Nodwell J.R."/>
        </authorList>
    </citation>
    <scope>NUCLEOTIDE SEQUENCE [LARGE SCALE GENOMIC DNA]</scope>
    <source>
        <strain evidence="5 6">ATCC 34164</strain>
    </source>
</reference>
<dbReference type="SUPFAM" id="SSF53474">
    <property type="entry name" value="alpha/beta-Hydrolases"/>
    <property type="match status" value="1"/>
</dbReference>
<evidence type="ECO:0000256" key="1">
    <source>
        <dbReference type="ARBA" id="ARBA00022801"/>
    </source>
</evidence>
<dbReference type="SMR" id="A0A2H4SGK3"/>
<dbReference type="AlphaFoldDB" id="A0A2H4SGK3"/>
<dbReference type="PANTHER" id="PTHR48081">
    <property type="entry name" value="AB HYDROLASE SUPERFAMILY PROTEIN C4A8.06C"/>
    <property type="match status" value="1"/>
</dbReference>
<dbReference type="OrthoDB" id="2152029at2759"/>
<keyword evidence="1" id="KW-0378">Hydrolase</keyword>
<dbReference type="Gene3D" id="3.40.50.1820">
    <property type="entry name" value="alpha/beta hydrolase"/>
    <property type="match status" value="1"/>
</dbReference>
<dbReference type="InterPro" id="IPR013094">
    <property type="entry name" value="AB_hydrolase_3"/>
</dbReference>
<sequence>MTTTTGTTTRSRSAKAAAAPGSPPPVKIEQKKLSFFGYLDMIPGLAVIVATALTAFVTGLFRTERDSKTFHLHVANTILRKATSRLTPLQLQLVSPNTDIIYNTYARARKLKPETVALAHGAKGHWVGNKNATNVLIWYHGRSLIAFAGKTRIYEPRANTIPGGGFCLPANIGYFKLFERLLKEVNATGGDLCVFAVTYTLVPHGTYPVQLTQSVEALRHVLEHTGRSPANVLLGGDSAGGNLTVGVLSHLAHPHPSIVPLHVSEPLAGAAAIAPWVSLKPDLSDQVIYDGGDIVTTFVGEQWSTTFMGGAESDYYTDAFDAPSSWFETFPVKKMLFMGGENEIMMPLIEHFYGTVKAGFPNVELFKGKRESHVAPVYNIYVGDNTETEQGKKLKTWVIDLLK</sequence>
<evidence type="ECO:0000256" key="2">
    <source>
        <dbReference type="SAM" id="MobiDB-lite"/>
    </source>
</evidence>
<feature type="compositionally biased region" description="Low complexity" evidence="2">
    <location>
        <begin position="1"/>
        <end position="20"/>
    </location>
</feature>
<keyword evidence="3" id="KW-0812">Transmembrane</keyword>
<feature type="transmembrane region" description="Helical" evidence="3">
    <location>
        <begin position="41"/>
        <end position="61"/>
    </location>
</feature>
<feature type="domain" description="Alpha/beta hydrolase fold-3" evidence="4">
    <location>
        <begin position="163"/>
        <end position="374"/>
    </location>
</feature>
<dbReference type="InterPro" id="IPR029058">
    <property type="entry name" value="AB_hydrolase_fold"/>
</dbReference>
<organism evidence="5 6">
    <name type="scientific">Cordyceps militaris</name>
    <name type="common">Caterpillar fungus</name>
    <name type="synonym">Clavaria militaris</name>
    <dbReference type="NCBI Taxonomy" id="73501"/>
    <lineage>
        <taxon>Eukaryota</taxon>
        <taxon>Fungi</taxon>
        <taxon>Dikarya</taxon>
        <taxon>Ascomycota</taxon>
        <taxon>Pezizomycotina</taxon>
        <taxon>Sordariomycetes</taxon>
        <taxon>Hypocreomycetidae</taxon>
        <taxon>Hypocreales</taxon>
        <taxon>Cordycipitaceae</taxon>
        <taxon>Cordyceps</taxon>
    </lineage>
</organism>